<comment type="caution">
    <text evidence="2">The sequence shown here is derived from an EMBL/GenBank/DDBJ whole genome shotgun (WGS) entry which is preliminary data.</text>
</comment>
<gene>
    <name evidence="2" type="ORF">SCP_0102110</name>
</gene>
<accession>A0A401G598</accession>
<evidence type="ECO:0000313" key="3">
    <source>
        <dbReference type="Proteomes" id="UP000287166"/>
    </source>
</evidence>
<name>A0A401G598_9APHY</name>
<dbReference type="AlphaFoldDB" id="A0A401G598"/>
<feature type="region of interest" description="Disordered" evidence="1">
    <location>
        <begin position="69"/>
        <end position="89"/>
    </location>
</feature>
<reference evidence="2 3" key="1">
    <citation type="journal article" date="2018" name="Sci. Rep.">
        <title>Genome sequence of the cauliflower mushroom Sparassis crispa (Hanabiratake) and its association with beneficial usage.</title>
        <authorList>
            <person name="Kiyama R."/>
            <person name="Furutani Y."/>
            <person name="Kawaguchi K."/>
            <person name="Nakanishi T."/>
        </authorList>
    </citation>
    <scope>NUCLEOTIDE SEQUENCE [LARGE SCALE GENOMIC DNA]</scope>
</reference>
<dbReference type="EMBL" id="BFAD01000001">
    <property type="protein sequence ID" value="GBE77338.1"/>
    <property type="molecule type" value="Genomic_DNA"/>
</dbReference>
<dbReference type="Proteomes" id="UP000287166">
    <property type="component" value="Unassembled WGS sequence"/>
</dbReference>
<sequence length="89" mass="10117">MLTLSTLPIQPAAHIAREIDKMPARRFLRWPPGLRVRKNPSSRCRGASELTKDEYRVYEAKQKLVMGSMKKAPEDVVAGDESENIRVHS</sequence>
<organism evidence="2 3">
    <name type="scientific">Sparassis crispa</name>
    <dbReference type="NCBI Taxonomy" id="139825"/>
    <lineage>
        <taxon>Eukaryota</taxon>
        <taxon>Fungi</taxon>
        <taxon>Dikarya</taxon>
        <taxon>Basidiomycota</taxon>
        <taxon>Agaricomycotina</taxon>
        <taxon>Agaricomycetes</taxon>
        <taxon>Polyporales</taxon>
        <taxon>Sparassidaceae</taxon>
        <taxon>Sparassis</taxon>
    </lineage>
</organism>
<keyword evidence="3" id="KW-1185">Reference proteome</keyword>
<dbReference type="GeneID" id="38774255"/>
<evidence type="ECO:0000256" key="1">
    <source>
        <dbReference type="SAM" id="MobiDB-lite"/>
    </source>
</evidence>
<proteinExistence type="predicted"/>
<dbReference type="RefSeq" id="XP_027608251.1">
    <property type="nucleotide sequence ID" value="XM_027752450.1"/>
</dbReference>
<evidence type="ECO:0000313" key="2">
    <source>
        <dbReference type="EMBL" id="GBE77338.1"/>
    </source>
</evidence>
<dbReference type="InParanoid" id="A0A401G598"/>
<protein>
    <submittedName>
        <fullName evidence="2">Uncharacterized protein</fullName>
    </submittedName>
</protein>